<dbReference type="AlphaFoldDB" id="A0A124GMD2"/>
<gene>
    <name evidence="1" type="ORF">ABT39_MTgene3518</name>
</gene>
<reference evidence="1" key="1">
    <citation type="journal article" date="2015" name="Genome Biol. Evol.">
        <title>Organellar Genomes of White Spruce (Picea glauca): Assembly and Annotation.</title>
        <authorList>
            <person name="Jackman S.D."/>
            <person name="Warren R.L."/>
            <person name="Gibb E.A."/>
            <person name="Vandervalk B.P."/>
            <person name="Mohamadi H."/>
            <person name="Chu J."/>
            <person name="Raymond A."/>
            <person name="Pleasance S."/>
            <person name="Coope R."/>
            <person name="Wildung M.R."/>
            <person name="Ritland C.E."/>
            <person name="Bousquet J."/>
            <person name="Jones S.J."/>
            <person name="Bohlmann J."/>
            <person name="Birol I."/>
        </authorList>
    </citation>
    <scope>NUCLEOTIDE SEQUENCE [LARGE SCALE GENOMIC DNA]</scope>
    <source>
        <tissue evidence="1">Flushing bud</tissue>
    </source>
</reference>
<evidence type="ECO:0000313" key="1">
    <source>
        <dbReference type="EMBL" id="KUM45278.1"/>
    </source>
</evidence>
<sequence>MHDIACDLIDRVYFYPPLAKERISIAHWLNKQVTLPMNHPGKGALLPINTFFHPPFT</sequence>
<keyword evidence="1" id="KW-0496">Mitochondrion</keyword>
<organism evidence="1">
    <name type="scientific">Picea glauca</name>
    <name type="common">White spruce</name>
    <name type="synonym">Pinus glauca</name>
    <dbReference type="NCBI Taxonomy" id="3330"/>
    <lineage>
        <taxon>Eukaryota</taxon>
        <taxon>Viridiplantae</taxon>
        <taxon>Streptophyta</taxon>
        <taxon>Embryophyta</taxon>
        <taxon>Tracheophyta</taxon>
        <taxon>Spermatophyta</taxon>
        <taxon>Pinopsida</taxon>
        <taxon>Pinidae</taxon>
        <taxon>Conifers I</taxon>
        <taxon>Pinales</taxon>
        <taxon>Pinaceae</taxon>
        <taxon>Picea</taxon>
    </lineage>
</organism>
<geneLocation type="mitochondrion" evidence="1"/>
<comment type="caution">
    <text evidence="1">The sequence shown here is derived from an EMBL/GenBank/DDBJ whole genome shotgun (WGS) entry which is preliminary data.</text>
</comment>
<proteinExistence type="predicted"/>
<accession>A0A124GMD2</accession>
<dbReference type="EMBL" id="LKAM01000022">
    <property type="protein sequence ID" value="KUM45278.1"/>
    <property type="molecule type" value="Genomic_DNA"/>
</dbReference>
<name>A0A124GMD2_PICGL</name>
<protein>
    <submittedName>
        <fullName evidence="1">Uncharacterized protein</fullName>
    </submittedName>
</protein>